<proteinExistence type="predicted"/>
<keyword evidence="1" id="KW-0732">Signal</keyword>
<keyword evidence="3" id="KW-1185">Reference proteome</keyword>
<dbReference type="EMBL" id="JAANNT010000007">
    <property type="protein sequence ID" value="NUV29026.1"/>
    <property type="molecule type" value="Genomic_DNA"/>
</dbReference>
<dbReference type="RefSeq" id="WP_030697027.1">
    <property type="nucleotide sequence ID" value="NZ_JAANNT010000007.1"/>
</dbReference>
<gene>
    <name evidence="2" type="ORF">G6W59_11910</name>
</gene>
<evidence type="ECO:0000313" key="2">
    <source>
        <dbReference type="EMBL" id="NUV29026.1"/>
    </source>
</evidence>
<comment type="caution">
    <text evidence="2">The sequence shown here is derived from an EMBL/GenBank/DDBJ whole genome shotgun (WGS) entry which is preliminary data.</text>
</comment>
<feature type="signal peptide" evidence="1">
    <location>
        <begin position="1"/>
        <end position="29"/>
    </location>
</feature>
<dbReference type="AlphaFoldDB" id="A0A7Y6C8I5"/>
<organism evidence="2 3">
    <name type="scientific">Streptomyces odorifer</name>
    <dbReference type="NCBI Taxonomy" id="53450"/>
    <lineage>
        <taxon>Bacteria</taxon>
        <taxon>Bacillati</taxon>
        <taxon>Actinomycetota</taxon>
        <taxon>Actinomycetes</taxon>
        <taxon>Kitasatosporales</taxon>
        <taxon>Streptomycetaceae</taxon>
        <taxon>Streptomyces</taxon>
        <taxon>Streptomyces albidoflavus group</taxon>
    </lineage>
</organism>
<feature type="chain" id="PRO_5030888843" description="Secreted protein" evidence="1">
    <location>
        <begin position="30"/>
        <end position="132"/>
    </location>
</feature>
<evidence type="ECO:0000313" key="3">
    <source>
        <dbReference type="Proteomes" id="UP000540128"/>
    </source>
</evidence>
<dbReference type="Proteomes" id="UP000540128">
    <property type="component" value="Unassembled WGS sequence"/>
</dbReference>
<accession>A0A7Y6C8I5</accession>
<evidence type="ECO:0008006" key="4">
    <source>
        <dbReference type="Google" id="ProtNLM"/>
    </source>
</evidence>
<protein>
    <recommendedName>
        <fullName evidence="4">Secreted protein</fullName>
    </recommendedName>
</protein>
<name>A0A7Y6C8I5_9ACTN</name>
<reference evidence="2 3" key="1">
    <citation type="submission" date="2020-03" db="EMBL/GenBank/DDBJ databases">
        <title>Complete genome sequence of sixteen Streptomyces strains facilitates identification of candidate genes involved in plant growth-promotion in grain legumes and cereals.</title>
        <authorList>
            <person name="Gopalakrishnan S."/>
            <person name="Thakur V."/>
            <person name="Saxena R."/>
            <person name="Vadlamudi S."/>
            <person name="Purohit S."/>
            <person name="Kumar V."/>
            <person name="Rathore A."/>
            <person name="Chitikineni A."/>
            <person name="Varshney R.K."/>
        </authorList>
    </citation>
    <scope>NUCLEOTIDE SEQUENCE [LARGE SCALE GENOMIC DNA]</scope>
    <source>
        <strain evidence="2 3">KAI-180</strain>
    </source>
</reference>
<evidence type="ECO:0000256" key="1">
    <source>
        <dbReference type="SAM" id="SignalP"/>
    </source>
</evidence>
<sequence>MTKHHAARILVGAGAAFGLVLGATGAANAAPSDPIKTQGGYAQWNADPSGSIPGDSIRACDNTADGWGIEAWLDIHRDGTIDRVATTRGHNAPYCSPWKSGDIPEGTPVTIYAVTVNGGITLEKGGALWSKA</sequence>